<evidence type="ECO:0000259" key="9">
    <source>
        <dbReference type="SMART" id="SM00650"/>
    </source>
</evidence>
<dbReference type="InterPro" id="IPR001737">
    <property type="entry name" value="KsgA/Erm"/>
</dbReference>
<keyword evidence="5 7" id="KW-0949">S-adenosyl-L-methionine</keyword>
<dbReference type="GO" id="GO:0052908">
    <property type="term" value="F:16S rRNA (adenine(1518)-N(6)/adenine(1519)-N(6))-dimethyltransferase activity"/>
    <property type="evidence" value="ECO:0007669"/>
    <property type="project" value="UniProtKB-EC"/>
</dbReference>
<evidence type="ECO:0000256" key="6">
    <source>
        <dbReference type="ARBA" id="ARBA00022884"/>
    </source>
</evidence>
<comment type="function">
    <text evidence="7">Specifically dimethylates two adjacent adenosines (A1518 and A1519) in the loop of a conserved hairpin near the 3'-end of 16S rRNA in the 30S particle. May play a critical role in biogenesis of 30S subunits.</text>
</comment>
<dbReference type="AlphaFoldDB" id="A0A9D9N2G4"/>
<evidence type="ECO:0000256" key="1">
    <source>
        <dbReference type="ARBA" id="ARBA00022490"/>
    </source>
</evidence>
<sequence length="274" mass="30694">MKGFGMQKKFGQNFLINRGIREKQVAALDLKPGLRVWEIGPGLGAVTELILKSGAELTVFEIDKGFASCLRDFFSEYRNFTVVEGDALKTVKSCFLDAEKCGKLPDRLFGNLPYNIASDFIARLTENGIVFEKAVLTVQKEVARRMTAQPGTKDYSYFSVLCQWAYDIKTLCDLGPGFFWPRPHVDSRTVVLDKKALFPETGEFKLALSLAKTIFLNRRKTIKNNILSLARSGENSDSLVSGFLAEIGLNENIRGENLSYKEIINLAEKLSEKI</sequence>
<dbReference type="CDD" id="cd02440">
    <property type="entry name" value="AdoMet_MTases"/>
    <property type="match status" value="1"/>
</dbReference>
<proteinExistence type="inferred from homology"/>
<feature type="binding site" evidence="7 8">
    <location>
        <position position="61"/>
    </location>
    <ligand>
        <name>S-adenosyl-L-methionine</name>
        <dbReference type="ChEBI" id="CHEBI:59789"/>
    </ligand>
</feature>
<dbReference type="Gene3D" id="3.40.50.150">
    <property type="entry name" value="Vaccinia Virus protein VP39"/>
    <property type="match status" value="1"/>
</dbReference>
<dbReference type="EMBL" id="JADIMM010000080">
    <property type="protein sequence ID" value="MBO8457924.1"/>
    <property type="molecule type" value="Genomic_DNA"/>
</dbReference>
<gene>
    <name evidence="7 10" type="primary">rsmA</name>
    <name evidence="7" type="synonym">ksgA</name>
    <name evidence="10" type="ORF">IAA81_06820</name>
</gene>
<keyword evidence="6 7" id="KW-0694">RNA-binding</keyword>
<dbReference type="InterPro" id="IPR020596">
    <property type="entry name" value="rRNA_Ade_Mease_Trfase_CS"/>
</dbReference>
<protein>
    <recommendedName>
        <fullName evidence="7">Ribosomal RNA small subunit methyltransferase A</fullName>
        <ecNumber evidence="7">2.1.1.182</ecNumber>
    </recommendedName>
    <alternativeName>
        <fullName evidence="7">16S rRNA (adenine(1518)-N(6)/adenine(1519)-N(6))-dimethyltransferase</fullName>
    </alternativeName>
    <alternativeName>
        <fullName evidence="7">16S rRNA dimethyladenosine transferase</fullName>
    </alternativeName>
    <alternativeName>
        <fullName evidence="7">16S rRNA dimethylase</fullName>
    </alternativeName>
    <alternativeName>
        <fullName evidence="7">S-adenosylmethionine-6-N', N'-adenosyl(rRNA) dimethyltransferase</fullName>
    </alternativeName>
</protein>
<organism evidence="10 11">
    <name type="scientific">Candidatus Gallitreponema excrementavium</name>
    <dbReference type="NCBI Taxonomy" id="2840840"/>
    <lineage>
        <taxon>Bacteria</taxon>
        <taxon>Pseudomonadati</taxon>
        <taxon>Spirochaetota</taxon>
        <taxon>Spirochaetia</taxon>
        <taxon>Spirochaetales</taxon>
        <taxon>Candidatus Gallitreponema</taxon>
    </lineage>
</organism>
<name>A0A9D9N2G4_9SPIR</name>
<dbReference type="GO" id="GO:0003723">
    <property type="term" value="F:RNA binding"/>
    <property type="evidence" value="ECO:0007669"/>
    <property type="project" value="UniProtKB-UniRule"/>
</dbReference>
<dbReference type="NCBIfam" id="TIGR00755">
    <property type="entry name" value="ksgA"/>
    <property type="match status" value="1"/>
</dbReference>
<dbReference type="HAMAP" id="MF_00607">
    <property type="entry name" value="16SrRNA_methyltr_A"/>
    <property type="match status" value="1"/>
</dbReference>
<dbReference type="Proteomes" id="UP000823638">
    <property type="component" value="Unassembled WGS sequence"/>
</dbReference>
<dbReference type="Gene3D" id="1.10.8.100">
    <property type="entry name" value="Ribosomal RNA adenine dimethylase-like, domain 2"/>
    <property type="match status" value="1"/>
</dbReference>
<dbReference type="EC" id="2.1.1.182" evidence="7"/>
<keyword evidence="1 7" id="KW-0963">Cytoplasm</keyword>
<dbReference type="SMART" id="SM00650">
    <property type="entry name" value="rADc"/>
    <property type="match status" value="1"/>
</dbReference>
<dbReference type="PANTHER" id="PTHR11727:SF7">
    <property type="entry name" value="DIMETHYLADENOSINE TRANSFERASE-RELATED"/>
    <property type="match status" value="1"/>
</dbReference>
<feature type="binding site" evidence="7 8">
    <location>
        <position position="40"/>
    </location>
    <ligand>
        <name>S-adenosyl-L-methionine</name>
        <dbReference type="ChEBI" id="CHEBI:59789"/>
    </ligand>
</feature>
<evidence type="ECO:0000313" key="10">
    <source>
        <dbReference type="EMBL" id="MBO8457924.1"/>
    </source>
</evidence>
<evidence type="ECO:0000256" key="2">
    <source>
        <dbReference type="ARBA" id="ARBA00022552"/>
    </source>
</evidence>
<reference evidence="10" key="1">
    <citation type="submission" date="2020-10" db="EMBL/GenBank/DDBJ databases">
        <authorList>
            <person name="Gilroy R."/>
        </authorList>
    </citation>
    <scope>NUCLEOTIDE SEQUENCE</scope>
    <source>
        <strain evidence="10">10532</strain>
    </source>
</reference>
<feature type="binding site" evidence="7 8">
    <location>
        <position position="111"/>
    </location>
    <ligand>
        <name>S-adenosyl-L-methionine</name>
        <dbReference type="ChEBI" id="CHEBI:59789"/>
    </ligand>
</feature>
<dbReference type="SUPFAM" id="SSF53335">
    <property type="entry name" value="S-adenosyl-L-methionine-dependent methyltransferases"/>
    <property type="match status" value="1"/>
</dbReference>
<comment type="similarity">
    <text evidence="7">Belongs to the class I-like SAM-binding methyltransferase superfamily. rRNA adenine N(6)-methyltransferase family. RsmA subfamily.</text>
</comment>
<dbReference type="InterPro" id="IPR020598">
    <property type="entry name" value="rRNA_Ade_methylase_Trfase_N"/>
</dbReference>
<dbReference type="GO" id="GO:0005829">
    <property type="term" value="C:cytosol"/>
    <property type="evidence" value="ECO:0007669"/>
    <property type="project" value="TreeGrafter"/>
</dbReference>
<evidence type="ECO:0000256" key="3">
    <source>
        <dbReference type="ARBA" id="ARBA00022603"/>
    </source>
</evidence>
<feature type="binding site" evidence="7 8">
    <location>
        <position position="15"/>
    </location>
    <ligand>
        <name>S-adenosyl-L-methionine</name>
        <dbReference type="ChEBI" id="CHEBI:59789"/>
    </ligand>
</feature>
<accession>A0A9D9N2G4</accession>
<dbReference type="InterPro" id="IPR029063">
    <property type="entry name" value="SAM-dependent_MTases_sf"/>
</dbReference>
<comment type="subcellular location">
    <subcellularLocation>
        <location evidence="7">Cytoplasm</location>
    </subcellularLocation>
</comment>
<keyword evidence="4 7" id="KW-0808">Transferase</keyword>
<evidence type="ECO:0000256" key="8">
    <source>
        <dbReference type="PROSITE-ProRule" id="PRU01026"/>
    </source>
</evidence>
<dbReference type="PROSITE" id="PS51689">
    <property type="entry name" value="SAM_RNA_A_N6_MT"/>
    <property type="match status" value="1"/>
</dbReference>
<evidence type="ECO:0000256" key="7">
    <source>
        <dbReference type="HAMAP-Rule" id="MF_00607"/>
    </source>
</evidence>
<feature type="binding site" evidence="7 8">
    <location>
        <position position="13"/>
    </location>
    <ligand>
        <name>S-adenosyl-L-methionine</name>
        <dbReference type="ChEBI" id="CHEBI:59789"/>
    </ligand>
</feature>
<dbReference type="InterPro" id="IPR011530">
    <property type="entry name" value="rRNA_adenine_dimethylase"/>
</dbReference>
<dbReference type="InterPro" id="IPR023165">
    <property type="entry name" value="rRNA_Ade_diMease-like_C"/>
</dbReference>
<feature type="binding site" evidence="7 8">
    <location>
        <position position="86"/>
    </location>
    <ligand>
        <name>S-adenosyl-L-methionine</name>
        <dbReference type="ChEBI" id="CHEBI:59789"/>
    </ligand>
</feature>
<keyword evidence="2 7" id="KW-0698">rRNA processing</keyword>
<evidence type="ECO:0000313" key="11">
    <source>
        <dbReference type="Proteomes" id="UP000823638"/>
    </source>
</evidence>
<comment type="catalytic activity">
    <reaction evidence="7">
        <text>adenosine(1518)/adenosine(1519) in 16S rRNA + 4 S-adenosyl-L-methionine = N(6)-dimethyladenosine(1518)/N(6)-dimethyladenosine(1519) in 16S rRNA + 4 S-adenosyl-L-homocysteine + 4 H(+)</text>
        <dbReference type="Rhea" id="RHEA:19609"/>
        <dbReference type="Rhea" id="RHEA-COMP:10232"/>
        <dbReference type="Rhea" id="RHEA-COMP:10233"/>
        <dbReference type="ChEBI" id="CHEBI:15378"/>
        <dbReference type="ChEBI" id="CHEBI:57856"/>
        <dbReference type="ChEBI" id="CHEBI:59789"/>
        <dbReference type="ChEBI" id="CHEBI:74411"/>
        <dbReference type="ChEBI" id="CHEBI:74493"/>
        <dbReference type="EC" id="2.1.1.182"/>
    </reaction>
</comment>
<dbReference type="PANTHER" id="PTHR11727">
    <property type="entry name" value="DIMETHYLADENOSINE TRANSFERASE"/>
    <property type="match status" value="1"/>
</dbReference>
<reference evidence="10" key="2">
    <citation type="journal article" date="2021" name="PeerJ">
        <title>Extensive microbial diversity within the chicken gut microbiome revealed by metagenomics and culture.</title>
        <authorList>
            <person name="Gilroy R."/>
            <person name="Ravi A."/>
            <person name="Getino M."/>
            <person name="Pursley I."/>
            <person name="Horton D.L."/>
            <person name="Alikhan N.F."/>
            <person name="Baker D."/>
            <person name="Gharbi K."/>
            <person name="Hall N."/>
            <person name="Watson M."/>
            <person name="Adriaenssens E.M."/>
            <person name="Foster-Nyarko E."/>
            <person name="Jarju S."/>
            <person name="Secka A."/>
            <person name="Antonio M."/>
            <person name="Oren A."/>
            <person name="Chaudhuri R.R."/>
            <person name="La Ragione R."/>
            <person name="Hildebrand F."/>
            <person name="Pallen M.J."/>
        </authorList>
    </citation>
    <scope>NUCLEOTIDE SEQUENCE</scope>
    <source>
        <strain evidence="10">10532</strain>
    </source>
</reference>
<feature type="domain" description="Ribosomal RNA adenine methylase transferase N-terminal" evidence="9">
    <location>
        <begin position="20"/>
        <end position="196"/>
    </location>
</feature>
<keyword evidence="3 7" id="KW-0489">Methyltransferase</keyword>
<evidence type="ECO:0000256" key="5">
    <source>
        <dbReference type="ARBA" id="ARBA00022691"/>
    </source>
</evidence>
<dbReference type="PROSITE" id="PS01131">
    <property type="entry name" value="RRNA_A_DIMETH"/>
    <property type="match status" value="1"/>
</dbReference>
<comment type="caution">
    <text evidence="10">The sequence shown here is derived from an EMBL/GenBank/DDBJ whole genome shotgun (WGS) entry which is preliminary data.</text>
</comment>
<dbReference type="Pfam" id="PF00398">
    <property type="entry name" value="RrnaAD"/>
    <property type="match status" value="1"/>
</dbReference>
<evidence type="ECO:0000256" key="4">
    <source>
        <dbReference type="ARBA" id="ARBA00022679"/>
    </source>
</evidence>